<dbReference type="Proteomes" id="UP000051751">
    <property type="component" value="Unassembled WGS sequence"/>
</dbReference>
<dbReference type="STRING" id="81857.IV38_GL001243"/>
<gene>
    <name evidence="1" type="ORF">IV38_GL001243</name>
    <name evidence="2" type="ORF">IV40_GL000610</name>
</gene>
<organism evidence="1 4">
    <name type="scientific">Lactobacillus selangorensis</name>
    <dbReference type="NCBI Taxonomy" id="81857"/>
    <lineage>
        <taxon>Bacteria</taxon>
        <taxon>Bacillati</taxon>
        <taxon>Bacillota</taxon>
        <taxon>Bacilli</taxon>
        <taxon>Lactobacillales</taxon>
        <taxon>Lactobacillaceae</taxon>
        <taxon>Lactobacillus</taxon>
    </lineage>
</organism>
<evidence type="ECO:0000313" key="4">
    <source>
        <dbReference type="Proteomes" id="UP000051751"/>
    </source>
</evidence>
<dbReference type="PANTHER" id="PTHR37297:SF1">
    <property type="entry name" value="PROTEIN NRDI"/>
    <property type="match status" value="1"/>
</dbReference>
<dbReference type="Proteomes" id="UP000051645">
    <property type="component" value="Unassembled WGS sequence"/>
</dbReference>
<dbReference type="InterPro" id="IPR004465">
    <property type="entry name" value="RNR_NrdI"/>
</dbReference>
<evidence type="ECO:0000313" key="3">
    <source>
        <dbReference type="Proteomes" id="UP000051645"/>
    </source>
</evidence>
<proteinExistence type="predicted"/>
<dbReference type="InterPro" id="IPR029039">
    <property type="entry name" value="Flavoprotein-like_sf"/>
</dbReference>
<dbReference type="PIRSF" id="PIRSF005087">
    <property type="entry name" value="NrdI"/>
    <property type="match status" value="1"/>
</dbReference>
<dbReference type="Pfam" id="PF07972">
    <property type="entry name" value="Flavodoxin_NdrI"/>
    <property type="match status" value="1"/>
</dbReference>
<dbReference type="RefSeq" id="WP_057768830.1">
    <property type="nucleotide sequence ID" value="NZ_JQAT01000002.1"/>
</dbReference>
<dbReference type="SUPFAM" id="SSF52218">
    <property type="entry name" value="Flavoproteins"/>
    <property type="match status" value="1"/>
</dbReference>
<dbReference type="EMBL" id="JQAZ01000002">
    <property type="protein sequence ID" value="KRN32562.1"/>
    <property type="molecule type" value="Genomic_DNA"/>
</dbReference>
<evidence type="ECO:0000313" key="2">
    <source>
        <dbReference type="EMBL" id="KRN32562.1"/>
    </source>
</evidence>
<name>A0A0R2FVX1_9LACO</name>
<dbReference type="NCBIfam" id="NF002714">
    <property type="entry name" value="PRK02551.1"/>
    <property type="match status" value="1"/>
</dbReference>
<protein>
    <submittedName>
        <fullName evidence="1">Flavoprotein NrdI</fullName>
    </submittedName>
</protein>
<dbReference type="OrthoDB" id="350535at2"/>
<accession>A0A0R2FVX1</accession>
<dbReference type="EMBL" id="JQAT01000002">
    <property type="protein sequence ID" value="KRN29028.1"/>
    <property type="molecule type" value="Genomic_DNA"/>
</dbReference>
<evidence type="ECO:0000313" key="1">
    <source>
        <dbReference type="EMBL" id="KRN29028.1"/>
    </source>
</evidence>
<dbReference type="PATRIC" id="fig|81857.3.peg.1249"/>
<keyword evidence="3" id="KW-1185">Reference proteome</keyword>
<dbReference type="PANTHER" id="PTHR37297">
    <property type="entry name" value="PROTEIN NRDI"/>
    <property type="match status" value="1"/>
</dbReference>
<dbReference type="AlphaFoldDB" id="A0A0R2FVX1"/>
<dbReference type="Gene3D" id="3.40.50.360">
    <property type="match status" value="1"/>
</dbReference>
<comment type="caution">
    <text evidence="1">The sequence shown here is derived from an EMBL/GenBank/DDBJ whole genome shotgun (WGS) entry which is preliminary data.</text>
</comment>
<sequence>MTAPIYILYISISGNTHAFIEELSDYAQQQHALNDNQPVIHAKEISDADAPERESHAYFAFVPTYLDGGNGIDNGVKELMTNSLGEYIAYDDNRTRCLGIVGSGNKNFNLQYCLTAKRYAHDYGFPFLDDYELRGTQSDVERIYATLVNTQNAHQEA</sequence>
<dbReference type="GO" id="GO:0010181">
    <property type="term" value="F:FMN binding"/>
    <property type="evidence" value="ECO:0007669"/>
    <property type="project" value="InterPro"/>
</dbReference>
<reference evidence="3 4" key="1">
    <citation type="journal article" date="2015" name="Genome Announc.">
        <title>Expanding the biotechnology potential of lactobacilli through comparative genomics of 213 strains and associated genera.</title>
        <authorList>
            <person name="Sun Z."/>
            <person name="Harris H.M."/>
            <person name="McCann A."/>
            <person name="Guo C."/>
            <person name="Argimon S."/>
            <person name="Zhang W."/>
            <person name="Yang X."/>
            <person name="Jeffery I.B."/>
            <person name="Cooney J.C."/>
            <person name="Kagawa T.F."/>
            <person name="Liu W."/>
            <person name="Song Y."/>
            <person name="Salvetti E."/>
            <person name="Wrobel A."/>
            <person name="Rasinkangas P."/>
            <person name="Parkhill J."/>
            <person name="Rea M.C."/>
            <person name="O'Sullivan O."/>
            <person name="Ritari J."/>
            <person name="Douillard F.P."/>
            <person name="Paul Ross R."/>
            <person name="Yang R."/>
            <person name="Briner A.E."/>
            <person name="Felis G.E."/>
            <person name="de Vos W.M."/>
            <person name="Barrangou R."/>
            <person name="Klaenhammer T.R."/>
            <person name="Caufield P.W."/>
            <person name="Cui Y."/>
            <person name="Zhang H."/>
            <person name="O'Toole P.W."/>
        </authorList>
    </citation>
    <scope>NUCLEOTIDE SEQUENCE [LARGE SCALE GENOMIC DNA]</scope>
    <source>
        <strain evidence="1 4">ATCC BAA-66</strain>
        <strain evidence="2 3">DSM 13344</strain>
    </source>
</reference>